<dbReference type="EMBL" id="OZ034817">
    <property type="protein sequence ID" value="CAL1381655.1"/>
    <property type="molecule type" value="Genomic_DNA"/>
</dbReference>
<dbReference type="Proteomes" id="UP001497516">
    <property type="component" value="Chromosome 4"/>
</dbReference>
<feature type="compositionally biased region" description="Acidic residues" evidence="1">
    <location>
        <begin position="33"/>
        <end position="57"/>
    </location>
</feature>
<name>A0AAV2E7Z6_9ROSI</name>
<feature type="region of interest" description="Disordered" evidence="1">
    <location>
        <begin position="1"/>
        <end position="66"/>
    </location>
</feature>
<dbReference type="AlphaFoldDB" id="A0AAV2E7Z6"/>
<feature type="compositionally biased region" description="Basic and acidic residues" evidence="1">
    <location>
        <begin position="1"/>
        <end position="32"/>
    </location>
</feature>
<protein>
    <submittedName>
        <fullName evidence="2">Uncharacterized protein</fullName>
    </submittedName>
</protein>
<accession>A0AAV2E7Z6</accession>
<evidence type="ECO:0000313" key="2">
    <source>
        <dbReference type="EMBL" id="CAL1381655.1"/>
    </source>
</evidence>
<keyword evidence="3" id="KW-1185">Reference proteome</keyword>
<evidence type="ECO:0000256" key="1">
    <source>
        <dbReference type="SAM" id="MobiDB-lite"/>
    </source>
</evidence>
<sequence length="112" mass="12400">MNGKEKEDVEKEEASFKEEEDLECSKGVKIDEEGREVEEEVEEASEVQDEDEVEVDEASTSYEGYKSFPPELDALLEKDPFAALCQAKAKPSAIPLGGCDGGKYMMHTWCGA</sequence>
<organism evidence="2 3">
    <name type="scientific">Linum trigynum</name>
    <dbReference type="NCBI Taxonomy" id="586398"/>
    <lineage>
        <taxon>Eukaryota</taxon>
        <taxon>Viridiplantae</taxon>
        <taxon>Streptophyta</taxon>
        <taxon>Embryophyta</taxon>
        <taxon>Tracheophyta</taxon>
        <taxon>Spermatophyta</taxon>
        <taxon>Magnoliopsida</taxon>
        <taxon>eudicotyledons</taxon>
        <taxon>Gunneridae</taxon>
        <taxon>Pentapetalae</taxon>
        <taxon>rosids</taxon>
        <taxon>fabids</taxon>
        <taxon>Malpighiales</taxon>
        <taxon>Linaceae</taxon>
        <taxon>Linum</taxon>
    </lineage>
</organism>
<gene>
    <name evidence="2" type="ORF">LTRI10_LOCUS23024</name>
</gene>
<reference evidence="2 3" key="1">
    <citation type="submission" date="2024-04" db="EMBL/GenBank/DDBJ databases">
        <authorList>
            <person name="Fracassetti M."/>
        </authorList>
    </citation>
    <scope>NUCLEOTIDE SEQUENCE [LARGE SCALE GENOMIC DNA]</scope>
</reference>
<proteinExistence type="predicted"/>
<evidence type="ECO:0000313" key="3">
    <source>
        <dbReference type="Proteomes" id="UP001497516"/>
    </source>
</evidence>